<evidence type="ECO:0000313" key="2">
    <source>
        <dbReference type="EMBL" id="CAE0722187.1"/>
    </source>
</evidence>
<protein>
    <submittedName>
        <fullName evidence="2">Uncharacterized protein</fullName>
    </submittedName>
</protein>
<accession>A0A7S4EM93</accession>
<dbReference type="AlphaFoldDB" id="A0A7S4EM93"/>
<dbReference type="EMBL" id="HBIX01021257">
    <property type="protein sequence ID" value="CAE0722187.1"/>
    <property type="molecule type" value="Transcribed_RNA"/>
</dbReference>
<feature type="region of interest" description="Disordered" evidence="1">
    <location>
        <begin position="98"/>
        <end position="223"/>
    </location>
</feature>
<reference evidence="2" key="1">
    <citation type="submission" date="2021-01" db="EMBL/GenBank/DDBJ databases">
        <authorList>
            <person name="Corre E."/>
            <person name="Pelletier E."/>
            <person name="Niang G."/>
            <person name="Scheremetjew M."/>
            <person name="Finn R."/>
            <person name="Kale V."/>
            <person name="Holt S."/>
            <person name="Cochrane G."/>
            <person name="Meng A."/>
            <person name="Brown T."/>
            <person name="Cohen L."/>
        </authorList>
    </citation>
    <scope>NUCLEOTIDE SEQUENCE</scope>
    <source>
        <strain evidence="2">10249 10 AB</strain>
    </source>
</reference>
<evidence type="ECO:0000256" key="1">
    <source>
        <dbReference type="SAM" id="MobiDB-lite"/>
    </source>
</evidence>
<organism evidence="2">
    <name type="scientific">Pseudo-nitzschia australis</name>
    <dbReference type="NCBI Taxonomy" id="44445"/>
    <lineage>
        <taxon>Eukaryota</taxon>
        <taxon>Sar</taxon>
        <taxon>Stramenopiles</taxon>
        <taxon>Ochrophyta</taxon>
        <taxon>Bacillariophyta</taxon>
        <taxon>Bacillariophyceae</taxon>
        <taxon>Bacillariophycidae</taxon>
        <taxon>Bacillariales</taxon>
        <taxon>Bacillariaceae</taxon>
        <taxon>Pseudo-nitzschia</taxon>
    </lineage>
</organism>
<name>A0A7S4EM93_9STRA</name>
<sequence>MFRHEHRHEHRHLLHRSDRCCRSDGLPRYKHLQTNQSSIQRFGSVRFESIPVKHMLSHRWLVVAPALGPPQPRGNRNRIGPTNTPRWQLLHAFWDNPNAIGGNTGSDRSRNSNNGNSIGSGASSDSDDNTNSNNGQSKQGFPSKGPIPPATSPGTSTAGPFRRQTPASRRCSTPGWHGTARHPRPTGVCRAVPTIAGGSGRRGRTRNEVGGERSVPSLPGYQRVARARGHRNGTEPPPDGRDPLYSTPLLRYDSSSCYNARNQPNPTQPKPNHSIPLVRIGCWVCHATDGTARHRWPAETAFVAGRIVSFRFHSIRRRIVVVAIVVSFRAVEQGWIVGNTTIARGTPMNGQTGWQLRCAR</sequence>
<feature type="compositionally biased region" description="Low complexity" evidence="1">
    <location>
        <begin position="111"/>
        <end position="135"/>
    </location>
</feature>
<gene>
    <name evidence="2" type="ORF">PAUS00366_LOCUS14942</name>
</gene>
<proteinExistence type="predicted"/>